<evidence type="ECO:0000256" key="2">
    <source>
        <dbReference type="ARBA" id="ARBA00004479"/>
    </source>
</evidence>
<feature type="domain" description="Fibrinogen C-terminal" evidence="21">
    <location>
        <begin position="575"/>
        <end position="627"/>
    </location>
</feature>
<dbReference type="EMBL" id="JAPTMU010000010">
    <property type="protein sequence ID" value="KAJ4937404.1"/>
    <property type="molecule type" value="Genomic_DNA"/>
</dbReference>
<feature type="domain" description="EGF-like" evidence="20">
    <location>
        <begin position="894"/>
        <end position="932"/>
    </location>
</feature>
<feature type="domain" description="Laminin G" evidence="19">
    <location>
        <begin position="733"/>
        <end position="893"/>
    </location>
</feature>
<comment type="caution">
    <text evidence="14">Lacks conserved residue(s) required for the propagation of feature annotation.</text>
</comment>
<dbReference type="InterPro" id="IPR001791">
    <property type="entry name" value="Laminin_G"/>
</dbReference>
<feature type="signal peptide" evidence="17">
    <location>
        <begin position="1"/>
        <end position="16"/>
    </location>
</feature>
<evidence type="ECO:0000256" key="8">
    <source>
        <dbReference type="ARBA" id="ARBA00022737"/>
    </source>
</evidence>
<evidence type="ECO:0000256" key="6">
    <source>
        <dbReference type="ARBA" id="ARBA00022692"/>
    </source>
</evidence>
<dbReference type="Pfam" id="PF00754">
    <property type="entry name" value="F5_F8_type_C"/>
    <property type="match status" value="1"/>
</dbReference>
<dbReference type="NCBIfam" id="NF040941">
    <property type="entry name" value="GGGWT_bact"/>
    <property type="match status" value="1"/>
</dbReference>
<evidence type="ECO:0000256" key="10">
    <source>
        <dbReference type="ARBA" id="ARBA00022949"/>
    </source>
</evidence>
<evidence type="ECO:0000313" key="22">
    <source>
        <dbReference type="EMBL" id="KAJ4937404.1"/>
    </source>
</evidence>
<evidence type="ECO:0000256" key="11">
    <source>
        <dbReference type="ARBA" id="ARBA00022989"/>
    </source>
</evidence>
<comment type="subcellular location">
    <subcellularLocation>
        <location evidence="1">Cell junction</location>
        <location evidence="1">Paranodal septate junction</location>
    </subcellularLocation>
    <subcellularLocation>
        <location evidence="2">Membrane</location>
        <topology evidence="2">Single-pass type I membrane protein</topology>
    </subcellularLocation>
</comment>
<keyword evidence="23" id="KW-1185">Reference proteome</keyword>
<evidence type="ECO:0000256" key="5">
    <source>
        <dbReference type="ARBA" id="ARBA00022553"/>
    </source>
</evidence>
<dbReference type="Gene3D" id="2.60.120.200">
    <property type="match status" value="4"/>
</dbReference>
<dbReference type="CDD" id="cd00054">
    <property type="entry name" value="EGF_CA"/>
    <property type="match status" value="2"/>
</dbReference>
<keyword evidence="5" id="KW-0597">Phosphoprotein</keyword>
<dbReference type="SMART" id="SM00231">
    <property type="entry name" value="FA58C"/>
    <property type="match status" value="1"/>
</dbReference>
<feature type="disulfide bond" evidence="15">
    <location>
        <begin position="866"/>
        <end position="893"/>
    </location>
</feature>
<feature type="domain" description="F5/8 type C" evidence="18">
    <location>
        <begin position="17"/>
        <end position="171"/>
    </location>
</feature>
<keyword evidence="13 15" id="KW-1015">Disulfide bond</keyword>
<evidence type="ECO:0000256" key="4">
    <source>
        <dbReference type="ARBA" id="ARBA00022536"/>
    </source>
</evidence>
<feature type="chain" id="PRO_5042165481" description="Contactin-associated protein-like 2" evidence="17">
    <location>
        <begin position="17"/>
        <end position="1623"/>
    </location>
</feature>
<evidence type="ECO:0000259" key="18">
    <source>
        <dbReference type="PROSITE" id="PS50022"/>
    </source>
</evidence>
<dbReference type="PANTHER" id="PTHR15036:SF33">
    <property type="entry name" value="CONTACTIN-ASSOCIATED PROTEIN-LIKE 2"/>
    <property type="match status" value="1"/>
</dbReference>
<dbReference type="InterPro" id="IPR050372">
    <property type="entry name" value="Neurexin-related_CASP"/>
</dbReference>
<reference evidence="22" key="1">
    <citation type="submission" date="2022-11" db="EMBL/GenBank/DDBJ databases">
        <title>Chromosome-level genome of Pogonophryne albipinna.</title>
        <authorList>
            <person name="Jo E."/>
        </authorList>
    </citation>
    <scope>NUCLEOTIDE SEQUENCE</scope>
    <source>
        <strain evidence="22">SGF0006</strain>
        <tissue evidence="22">Muscle</tissue>
    </source>
</reference>
<comment type="caution">
    <text evidence="22">The sequence shown here is derived from an EMBL/GenBank/DDBJ whole genome shotgun (WGS) entry which is preliminary data.</text>
</comment>
<dbReference type="PROSITE" id="PS51406">
    <property type="entry name" value="FIBRINOGEN_C_2"/>
    <property type="match status" value="1"/>
</dbReference>
<evidence type="ECO:0000256" key="12">
    <source>
        <dbReference type="ARBA" id="ARBA00023136"/>
    </source>
</evidence>
<dbReference type="SMART" id="SM00294">
    <property type="entry name" value="4.1m"/>
    <property type="match status" value="1"/>
</dbReference>
<dbReference type="SMART" id="SM00181">
    <property type="entry name" value="EGF"/>
    <property type="match status" value="2"/>
</dbReference>
<evidence type="ECO:0000256" key="3">
    <source>
        <dbReference type="ARBA" id="ARBA00010241"/>
    </source>
</evidence>
<dbReference type="CDD" id="cd00057">
    <property type="entry name" value="FA58C"/>
    <property type="match status" value="1"/>
</dbReference>
<evidence type="ECO:0000256" key="7">
    <source>
        <dbReference type="ARBA" id="ARBA00022729"/>
    </source>
</evidence>
<dbReference type="SUPFAM" id="SSF49785">
    <property type="entry name" value="Galactose-binding domain-like"/>
    <property type="match status" value="1"/>
</dbReference>
<evidence type="ECO:0000259" key="19">
    <source>
        <dbReference type="PROSITE" id="PS50025"/>
    </source>
</evidence>
<evidence type="ECO:0000256" key="1">
    <source>
        <dbReference type="ARBA" id="ARBA00004403"/>
    </source>
</evidence>
<dbReference type="FunFam" id="2.60.120.260:FF:000016">
    <property type="entry name" value="Contactin-associated protein-like 4 isoform 1"/>
    <property type="match status" value="1"/>
</dbReference>
<dbReference type="CDD" id="cd00110">
    <property type="entry name" value="LamG"/>
    <property type="match status" value="4"/>
</dbReference>
<keyword evidence="10" id="KW-0965">Cell junction</keyword>
<evidence type="ECO:0000259" key="21">
    <source>
        <dbReference type="PROSITE" id="PS51406"/>
    </source>
</evidence>
<evidence type="ECO:0000259" key="20">
    <source>
        <dbReference type="PROSITE" id="PS50026"/>
    </source>
</evidence>
<keyword evidence="9" id="KW-0130">Cell adhesion</keyword>
<evidence type="ECO:0000256" key="16">
    <source>
        <dbReference type="SAM" id="Phobius"/>
    </source>
</evidence>
<dbReference type="SUPFAM" id="SSF56496">
    <property type="entry name" value="Fibrinogen C-terminal domain-like"/>
    <property type="match status" value="1"/>
</dbReference>
<dbReference type="InterPro" id="IPR013320">
    <property type="entry name" value="ConA-like_dom_sf"/>
</dbReference>
<feature type="domain" description="Laminin G" evidence="19">
    <location>
        <begin position="177"/>
        <end position="358"/>
    </location>
</feature>
<dbReference type="PROSITE" id="PS01285">
    <property type="entry name" value="FA58C_1"/>
    <property type="match status" value="1"/>
</dbReference>
<dbReference type="InterPro" id="IPR003585">
    <property type="entry name" value="Neurexin-like"/>
</dbReference>
<evidence type="ECO:0000256" key="15">
    <source>
        <dbReference type="PROSITE-ProRule" id="PRU00122"/>
    </source>
</evidence>
<dbReference type="SUPFAM" id="SSF49899">
    <property type="entry name" value="Concanavalin A-like lectins/glucanases"/>
    <property type="match status" value="4"/>
</dbReference>
<dbReference type="Gene3D" id="2.60.120.260">
    <property type="entry name" value="Galactose-binding domain-like"/>
    <property type="match status" value="1"/>
</dbReference>
<dbReference type="InterPro" id="IPR036056">
    <property type="entry name" value="Fibrinogen-like_C"/>
</dbReference>
<dbReference type="Pfam" id="PF02210">
    <property type="entry name" value="Laminin_G_2"/>
    <property type="match status" value="4"/>
</dbReference>
<keyword evidence="12 16" id="KW-0472">Membrane</keyword>
<evidence type="ECO:0000256" key="13">
    <source>
        <dbReference type="ARBA" id="ARBA00023157"/>
    </source>
</evidence>
<dbReference type="GO" id="GO:0033010">
    <property type="term" value="C:paranodal junction"/>
    <property type="evidence" value="ECO:0007669"/>
    <property type="project" value="UniProtKB-SubCell"/>
</dbReference>
<evidence type="ECO:0000256" key="14">
    <source>
        <dbReference type="PROSITE-ProRule" id="PRU00076"/>
    </source>
</evidence>
<dbReference type="Pfam" id="PF00008">
    <property type="entry name" value="EGF"/>
    <property type="match status" value="1"/>
</dbReference>
<evidence type="ECO:0000256" key="9">
    <source>
        <dbReference type="ARBA" id="ARBA00022889"/>
    </source>
</evidence>
<dbReference type="Gene3D" id="2.10.25.10">
    <property type="entry name" value="Laminin"/>
    <property type="match status" value="2"/>
</dbReference>
<dbReference type="InterPro" id="IPR000421">
    <property type="entry name" value="FA58C"/>
</dbReference>
<dbReference type="PROSITE" id="PS50022">
    <property type="entry name" value="FA58C_3"/>
    <property type="match status" value="1"/>
</dbReference>
<dbReference type="GO" id="GO:0007155">
    <property type="term" value="P:cell adhesion"/>
    <property type="evidence" value="ECO:0007669"/>
    <property type="project" value="UniProtKB-KW"/>
</dbReference>
<dbReference type="PROSITE" id="PS01286">
    <property type="entry name" value="FA58C_2"/>
    <property type="match status" value="1"/>
</dbReference>
<feature type="domain" description="EGF-like" evidence="20">
    <location>
        <begin position="539"/>
        <end position="576"/>
    </location>
</feature>
<keyword evidence="6 16" id="KW-0812">Transmembrane</keyword>
<dbReference type="Gene3D" id="2.60.120.1000">
    <property type="match status" value="1"/>
</dbReference>
<dbReference type="Proteomes" id="UP001219934">
    <property type="component" value="Unassembled WGS sequence"/>
</dbReference>
<dbReference type="SMART" id="SM00282">
    <property type="entry name" value="LamG"/>
    <property type="match status" value="4"/>
</dbReference>
<dbReference type="GO" id="GO:0016020">
    <property type="term" value="C:membrane"/>
    <property type="evidence" value="ECO:0007669"/>
    <property type="project" value="UniProtKB-SubCell"/>
</dbReference>
<accession>A0AAD6FKX6</accession>
<dbReference type="PROSITE" id="PS50025">
    <property type="entry name" value="LAM_G_DOMAIN"/>
    <property type="match status" value="4"/>
</dbReference>
<name>A0AAD6FKX6_9TELE</name>
<dbReference type="PANTHER" id="PTHR15036">
    <property type="entry name" value="PIKACHURIN-LIKE PROTEIN"/>
    <property type="match status" value="1"/>
</dbReference>
<gene>
    <name evidence="22" type="ORF">JOQ06_001965</name>
</gene>
<keyword evidence="7 17" id="KW-0732">Signal</keyword>
<evidence type="ECO:0000313" key="23">
    <source>
        <dbReference type="Proteomes" id="UP001219934"/>
    </source>
</evidence>
<evidence type="ECO:0008006" key="24">
    <source>
        <dbReference type="Google" id="ProtNLM"/>
    </source>
</evidence>
<dbReference type="FunFam" id="2.10.25.10:FF:000015">
    <property type="entry name" value="neurexin-1 isoform X1"/>
    <property type="match status" value="2"/>
</dbReference>
<dbReference type="PROSITE" id="PS50026">
    <property type="entry name" value="EGF_3"/>
    <property type="match status" value="2"/>
</dbReference>
<keyword evidence="11 16" id="KW-1133">Transmembrane helix</keyword>
<evidence type="ECO:0000256" key="17">
    <source>
        <dbReference type="SAM" id="SignalP"/>
    </source>
</evidence>
<proteinExistence type="inferred from homology"/>
<keyword evidence="4 14" id="KW-0245">EGF-like domain</keyword>
<dbReference type="InterPro" id="IPR002181">
    <property type="entry name" value="Fibrinogen_a/b/g_C_dom"/>
</dbReference>
<feature type="domain" description="Laminin G" evidence="19">
    <location>
        <begin position="363"/>
        <end position="537"/>
    </location>
</feature>
<organism evidence="22 23">
    <name type="scientific">Pogonophryne albipinna</name>
    <dbReference type="NCBI Taxonomy" id="1090488"/>
    <lineage>
        <taxon>Eukaryota</taxon>
        <taxon>Metazoa</taxon>
        <taxon>Chordata</taxon>
        <taxon>Craniata</taxon>
        <taxon>Vertebrata</taxon>
        <taxon>Euteleostomi</taxon>
        <taxon>Actinopterygii</taxon>
        <taxon>Neopterygii</taxon>
        <taxon>Teleostei</taxon>
        <taxon>Neoteleostei</taxon>
        <taxon>Acanthomorphata</taxon>
        <taxon>Eupercaria</taxon>
        <taxon>Perciformes</taxon>
        <taxon>Notothenioidei</taxon>
        <taxon>Pogonophryne</taxon>
    </lineage>
</organism>
<comment type="similarity">
    <text evidence="3">Belongs to the neurexin family.</text>
</comment>
<feature type="transmembrane region" description="Helical" evidence="16">
    <location>
        <begin position="1553"/>
        <end position="1575"/>
    </location>
</feature>
<protein>
    <recommendedName>
        <fullName evidence="24">Contactin-associated protein-like 2</fullName>
    </recommendedName>
</protein>
<keyword evidence="8" id="KW-0677">Repeat</keyword>
<dbReference type="InterPro" id="IPR008979">
    <property type="entry name" value="Galactose-bd-like_sf"/>
</dbReference>
<dbReference type="InterPro" id="IPR000742">
    <property type="entry name" value="EGF"/>
</dbReference>
<sequence length="1623" mass="180271">MNLLPVLVTIISTCSAASPVSHRKCENSLATPLPYSSFSSSSVYTQGCGAGYAKLNRKQGAGGWSPLDTDRYQWLQVDLGSRKQVVSVATQGRYSSSDWTSKYRLLYSDTQKNWRPYLQDGNIWTFEGNMDSEASVRHELQHAILARYIRFIPVGWSREGRIGLRLELYGCSYWADVISFDGHGVISYRFRSKKIKIVKDVISLKFRTTAGAGVLLHGEGQQGDYISLELLRARLQLSLNLGSDQYGSIQGHTSVTSGSLLDDDHWHSVVIERYRRNVNFTLDHHTQQFRTNGEFDHLDLDHEISFGGHPVSAKPSSGGVDNFVGCMEGITYNGDNITNLVHRKKVDTSSFRNLTFSCAEANSFSVFFNSTSFLRLPGQTDSDTLSVSLSFRTWNPNGLLMFTALADGWVEVGLTEGKVTVYMNVTQKKNMRIDISSGSGLNDGQWHSVHLNALENYAMLTVDGDEASTVRTAIPIQIQTGGTYHFGGNVLHGNTRSLQRSFQGCMQMIHIDDHLADLRAVEQGLIGTFENVSLDMCAIIDRCVPNYCEHDGRCSQTWDTFSCNCSGTGYTGATCHTSMYPQSCEEYQHQGKSSGSFWIDPDGSGSIAPFRVHCDMTEGKVWTMLKNNLSPQTSVTSSEQEGKAVLQITYNVTDEQLLSVSSSAEYCEQYVGYACRMSRLLNTPGRANERHSYWGGSGPGIQKCSCGIEHNCTDAKHYCNCDADLRSCQVVVGDTSRAGSEAKLTVGPLKCQGDRSFWNAASFSSPASSLRFPSFRGETSTDISFYFKTSSTRGERVELSVRSPLPLNDDQWHHLEAEKNIKEVLLQLDGQYREVRPMPPHGHTKLEFYSELYVGASSGQRGFLGCMRALKINGLTFDLEERAQVSPGVNPGCQGHCSSFGMHCRNGGKCVEQYNGYLCDCSLTAYDGPFCSDDVGGYFETGTLVRYDFLLEAAANVLQEGKSLSELGVRGDANLTQEELVFSFSTSSTPSILVYVSSRTQDYLAVVLRHNGTLQIRYSLGGLTEPYTIDVDHRNMANGQPHSVNITRNLREIRLQLDHYPVSTHFLPEASDTNFNLLKSIFLGKVFETGQIDPILIERYNTPGFVGCLSRVQLNGVAPLKAALRLGPAAPVSTHGILVPSNCGASPLTIFPMASASDPWHVEAAGAVFPFKENKAKEGVDRNSAIVGAKKLFTIAEDLLLPAAVVLAETMLDRSAAEKLKTVPLSNDTVSRRIERMGADIVDQVVGKLGEAFSLHLDESTDFSGKAQLIAFVRFVRYVDTDDIYENVLFCKTLEGKTTGEDIFNVVNDFFIENELDWRNCMSVCTDGAASMTGRFKGFMARIRDKNPEVQWNHCVIHREALTAKKLSPVLQDFLNNSIKVINFIKSALALSREDTEQLLELRSEVHTFLSEQGSPYATLFEDTDWLTKLCYLADIFNKLNELNVCMQGKNTNILNLYDHVDAFLSSEDVQSAPVKSIIEEHLANLIVSFKSYFPDMEDKPAQLDWEKLLDVSSDRSLKMTFENSTLTQFWVCVKKEHPELGKTALEQLLPFGSTYVCIISIVIFTVLCIMVFVIRHMFRHKGSYHTNEAKGAESADCADAAIIVNDPAFTETIDESKKEWFI</sequence>
<feature type="domain" description="Laminin G" evidence="19">
    <location>
        <begin position="954"/>
        <end position="1143"/>
    </location>
</feature>